<accession>T1FAW6</accession>
<dbReference type="RefSeq" id="XP_009022368.1">
    <property type="nucleotide sequence ID" value="XM_009024120.1"/>
</dbReference>
<gene>
    <name evidence="2" type="primary">20205965</name>
    <name evidence="1" type="ORF">HELRODRAFT_176777</name>
</gene>
<dbReference type="Gene3D" id="6.10.250.3120">
    <property type="match status" value="1"/>
</dbReference>
<sequence length="170" mass="19555">MDEKYRGRWRMHLDQLDTVLRLVIKLTDNFISASQECNFEHFKSLADLKKELLSERQQHLLERLVEACDLKANIEGKGQQLIEKVTNNGCLYNRMVLLFESRVVYALFSYNNNNNINNNKNVNSISNNSINTIYCSYTNNINNNASNINQNDGNINSSTNINNISMVTSL</sequence>
<dbReference type="GeneID" id="20205965"/>
<proteinExistence type="predicted"/>
<dbReference type="AlphaFoldDB" id="T1FAW6"/>
<reference evidence="3" key="1">
    <citation type="submission" date="2012-12" db="EMBL/GenBank/DDBJ databases">
        <authorList>
            <person name="Hellsten U."/>
            <person name="Grimwood J."/>
            <person name="Chapman J.A."/>
            <person name="Shapiro H."/>
            <person name="Aerts A."/>
            <person name="Otillar R.P."/>
            <person name="Terry A.Y."/>
            <person name="Boore J.L."/>
            <person name="Simakov O."/>
            <person name="Marletaz F."/>
            <person name="Cho S.-J."/>
            <person name="Edsinger-Gonzales E."/>
            <person name="Havlak P."/>
            <person name="Kuo D.-H."/>
            <person name="Larsson T."/>
            <person name="Lv J."/>
            <person name="Arendt D."/>
            <person name="Savage R."/>
            <person name="Osoegawa K."/>
            <person name="de Jong P."/>
            <person name="Lindberg D.R."/>
            <person name="Seaver E.C."/>
            <person name="Weisblat D.A."/>
            <person name="Putnam N.H."/>
            <person name="Grigoriev I.V."/>
            <person name="Rokhsar D.S."/>
        </authorList>
    </citation>
    <scope>NUCLEOTIDE SEQUENCE</scope>
</reference>
<protein>
    <submittedName>
        <fullName evidence="1 2">Uncharacterized protein</fullName>
    </submittedName>
</protein>
<dbReference type="CTD" id="20205965"/>
<dbReference type="KEGG" id="hro:HELRODRAFT_176777"/>
<reference evidence="1 3" key="2">
    <citation type="journal article" date="2013" name="Nature">
        <title>Insights into bilaterian evolution from three spiralian genomes.</title>
        <authorList>
            <person name="Simakov O."/>
            <person name="Marletaz F."/>
            <person name="Cho S.J."/>
            <person name="Edsinger-Gonzales E."/>
            <person name="Havlak P."/>
            <person name="Hellsten U."/>
            <person name="Kuo D.H."/>
            <person name="Larsson T."/>
            <person name="Lv J."/>
            <person name="Arendt D."/>
            <person name="Savage R."/>
            <person name="Osoegawa K."/>
            <person name="de Jong P."/>
            <person name="Grimwood J."/>
            <person name="Chapman J.A."/>
            <person name="Shapiro H."/>
            <person name="Aerts A."/>
            <person name="Otillar R.P."/>
            <person name="Terry A.Y."/>
            <person name="Boore J.L."/>
            <person name="Grigoriev I.V."/>
            <person name="Lindberg D.R."/>
            <person name="Seaver E.C."/>
            <person name="Weisblat D.A."/>
            <person name="Putnam N.H."/>
            <person name="Rokhsar D.S."/>
        </authorList>
    </citation>
    <scope>NUCLEOTIDE SEQUENCE</scope>
</reference>
<organism evidence="2 3">
    <name type="scientific">Helobdella robusta</name>
    <name type="common">Californian leech</name>
    <dbReference type="NCBI Taxonomy" id="6412"/>
    <lineage>
        <taxon>Eukaryota</taxon>
        <taxon>Metazoa</taxon>
        <taxon>Spiralia</taxon>
        <taxon>Lophotrochozoa</taxon>
        <taxon>Annelida</taxon>
        <taxon>Clitellata</taxon>
        <taxon>Hirudinea</taxon>
        <taxon>Rhynchobdellida</taxon>
        <taxon>Glossiphoniidae</taxon>
        <taxon>Helobdella</taxon>
    </lineage>
</organism>
<evidence type="ECO:0000313" key="2">
    <source>
        <dbReference type="EnsemblMetazoa" id="HelroP176777"/>
    </source>
</evidence>
<name>T1FAW6_HELRO</name>
<keyword evidence="3" id="KW-1185">Reference proteome</keyword>
<dbReference type="Proteomes" id="UP000015101">
    <property type="component" value="Unassembled WGS sequence"/>
</dbReference>
<dbReference type="InParanoid" id="T1FAW6"/>
<dbReference type="EMBL" id="AMQM01005838">
    <property type="status" value="NOT_ANNOTATED_CDS"/>
    <property type="molecule type" value="Genomic_DNA"/>
</dbReference>
<reference evidence="2" key="3">
    <citation type="submission" date="2015-06" db="UniProtKB">
        <authorList>
            <consortium name="EnsemblMetazoa"/>
        </authorList>
    </citation>
    <scope>IDENTIFICATION</scope>
</reference>
<evidence type="ECO:0000313" key="1">
    <source>
        <dbReference type="EMBL" id="ESN99611.1"/>
    </source>
</evidence>
<dbReference type="EMBL" id="KB097106">
    <property type="protein sequence ID" value="ESN99611.1"/>
    <property type="molecule type" value="Genomic_DNA"/>
</dbReference>
<evidence type="ECO:0000313" key="3">
    <source>
        <dbReference type="Proteomes" id="UP000015101"/>
    </source>
</evidence>
<dbReference type="EnsemblMetazoa" id="HelroT176777">
    <property type="protein sequence ID" value="HelroP176777"/>
    <property type="gene ID" value="HelroG176777"/>
</dbReference>
<dbReference type="HOGENOM" id="CLU_1572344_0_0_1"/>